<evidence type="ECO:0000313" key="14">
    <source>
        <dbReference type="Proteomes" id="UP000578819"/>
    </source>
</evidence>
<comment type="cofactor">
    <cofactor evidence="10">
        <name>Mg(2+)</name>
        <dbReference type="ChEBI" id="CHEBI:18420"/>
    </cofactor>
</comment>
<keyword evidence="14" id="KW-1185">Reference proteome</keyword>
<dbReference type="UniPathway" id="UPA00048">
    <property type="reaction ID" value="UER00070"/>
</dbReference>
<keyword evidence="6 10" id="KW-0028">Amino-acid biosynthesis</keyword>
<dbReference type="InterPro" id="IPR000891">
    <property type="entry name" value="PYR_CT"/>
</dbReference>
<dbReference type="InterPro" id="IPR002034">
    <property type="entry name" value="AIPM/Hcit_synth_CS"/>
</dbReference>
<dbReference type="GO" id="GO:0009098">
    <property type="term" value="P:L-leucine biosynthetic process"/>
    <property type="evidence" value="ECO:0007669"/>
    <property type="project" value="UniProtKB-UniRule"/>
</dbReference>
<organism evidence="13 14">
    <name type="scientific">Micromonospora polyrhachis</name>
    <dbReference type="NCBI Taxonomy" id="1282883"/>
    <lineage>
        <taxon>Bacteria</taxon>
        <taxon>Bacillati</taxon>
        <taxon>Actinomycetota</taxon>
        <taxon>Actinomycetes</taxon>
        <taxon>Micromonosporales</taxon>
        <taxon>Micromonosporaceae</taxon>
        <taxon>Micromonospora</taxon>
    </lineage>
</organism>
<dbReference type="Gene3D" id="3.20.20.70">
    <property type="entry name" value="Aldolase class I"/>
    <property type="match status" value="1"/>
</dbReference>
<dbReference type="EC" id="2.3.3.13" evidence="4 10"/>
<evidence type="ECO:0000256" key="1">
    <source>
        <dbReference type="ARBA" id="ARBA00000064"/>
    </source>
</evidence>
<dbReference type="GO" id="GO:0003985">
    <property type="term" value="F:acetyl-CoA C-acetyltransferase activity"/>
    <property type="evidence" value="ECO:0007669"/>
    <property type="project" value="UniProtKB-UniRule"/>
</dbReference>
<keyword evidence="7 10" id="KW-0808">Transferase</keyword>
<dbReference type="NCBIfam" id="TIGR00970">
    <property type="entry name" value="leuA_yeast"/>
    <property type="match status" value="1"/>
</dbReference>
<evidence type="ECO:0000313" key="13">
    <source>
        <dbReference type="EMBL" id="MBB4959424.1"/>
    </source>
</evidence>
<dbReference type="SUPFAM" id="SSF110921">
    <property type="entry name" value="2-isopropylmalate synthase LeuA, allosteric (dimerisation) domain"/>
    <property type="match status" value="1"/>
</dbReference>
<reference evidence="13 14" key="1">
    <citation type="submission" date="2020-08" db="EMBL/GenBank/DDBJ databases">
        <title>Sequencing the genomes of 1000 actinobacteria strains.</title>
        <authorList>
            <person name="Klenk H.-P."/>
        </authorList>
    </citation>
    <scope>NUCLEOTIDE SEQUENCE [LARGE SCALE GENOMIC DNA]</scope>
    <source>
        <strain evidence="13 14">DSM 45886</strain>
    </source>
</reference>
<dbReference type="Pfam" id="PF00682">
    <property type="entry name" value="HMGL-like"/>
    <property type="match status" value="1"/>
</dbReference>
<keyword evidence="13" id="KW-0012">Acyltransferase</keyword>
<evidence type="ECO:0000256" key="11">
    <source>
        <dbReference type="SAM" id="MobiDB-lite"/>
    </source>
</evidence>
<name>A0A7W7SR44_9ACTN</name>
<comment type="subcellular location">
    <subcellularLocation>
        <location evidence="10">Cytoplasm</location>
    </subcellularLocation>
</comment>
<dbReference type="GO" id="GO:0000287">
    <property type="term" value="F:magnesium ion binding"/>
    <property type="evidence" value="ECO:0007669"/>
    <property type="project" value="UniProtKB-UniRule"/>
</dbReference>
<dbReference type="PROSITE" id="PS00816">
    <property type="entry name" value="AIPM_HOMOCIT_SYNTH_2"/>
    <property type="match status" value="1"/>
</dbReference>
<feature type="compositionally biased region" description="Low complexity" evidence="11">
    <location>
        <begin position="11"/>
        <end position="54"/>
    </location>
</feature>
<evidence type="ECO:0000256" key="9">
    <source>
        <dbReference type="ARBA" id="ARBA00023304"/>
    </source>
</evidence>
<dbReference type="GO" id="GO:0005737">
    <property type="term" value="C:cytoplasm"/>
    <property type="evidence" value="ECO:0007669"/>
    <property type="project" value="UniProtKB-SubCell"/>
</dbReference>
<dbReference type="SUPFAM" id="SSF51569">
    <property type="entry name" value="Aldolase"/>
    <property type="match status" value="1"/>
</dbReference>
<dbReference type="GO" id="GO:0003852">
    <property type="term" value="F:2-isopropylmalate synthase activity"/>
    <property type="evidence" value="ECO:0007669"/>
    <property type="project" value="UniProtKB-UniRule"/>
</dbReference>
<dbReference type="NCBIfam" id="NF002991">
    <property type="entry name" value="PRK03739.1"/>
    <property type="match status" value="1"/>
</dbReference>
<proteinExistence type="inferred from homology"/>
<dbReference type="HAMAP" id="MF_00572">
    <property type="entry name" value="LeuA_type2"/>
    <property type="match status" value="1"/>
</dbReference>
<dbReference type="InterPro" id="IPR005668">
    <property type="entry name" value="IPM_Synthase"/>
</dbReference>
<keyword evidence="9 10" id="KW-0100">Branched-chain amino acid biosynthesis</keyword>
<dbReference type="Pfam" id="PF08502">
    <property type="entry name" value="LeuA_dimer"/>
    <property type="match status" value="1"/>
</dbReference>
<dbReference type="SMART" id="SM00917">
    <property type="entry name" value="LeuA_dimer"/>
    <property type="match status" value="1"/>
</dbReference>
<dbReference type="PANTHER" id="PTHR46911:SF1">
    <property type="entry name" value="2-ISOPROPYLMALATE SYNTHASE"/>
    <property type="match status" value="1"/>
</dbReference>
<evidence type="ECO:0000256" key="8">
    <source>
        <dbReference type="ARBA" id="ARBA00022723"/>
    </source>
</evidence>
<evidence type="ECO:0000256" key="3">
    <source>
        <dbReference type="ARBA" id="ARBA00009767"/>
    </source>
</evidence>
<feature type="binding site" evidence="10">
    <location>
        <position position="311"/>
    </location>
    <ligand>
        <name>Mg(2+)</name>
        <dbReference type="ChEBI" id="CHEBI:18420"/>
    </ligand>
</feature>
<keyword evidence="8 10" id="KW-0479">Metal-binding</keyword>
<feature type="binding site" evidence="10">
    <location>
        <position position="104"/>
    </location>
    <ligand>
        <name>Mg(2+)</name>
        <dbReference type="ChEBI" id="CHEBI:18420"/>
    </ligand>
</feature>
<evidence type="ECO:0000256" key="6">
    <source>
        <dbReference type="ARBA" id="ARBA00022605"/>
    </source>
</evidence>
<dbReference type="InterPro" id="IPR039371">
    <property type="entry name" value="LeuA_N_DRE-TIM"/>
</dbReference>
<keyword evidence="5 10" id="KW-0432">Leucine biosynthesis</keyword>
<feature type="region of interest" description="Regulatory domain" evidence="10">
    <location>
        <begin position="512"/>
        <end position="627"/>
    </location>
</feature>
<dbReference type="EMBL" id="JACHJW010000001">
    <property type="protein sequence ID" value="MBB4959424.1"/>
    <property type="molecule type" value="Genomic_DNA"/>
</dbReference>
<dbReference type="FunFam" id="3.20.20.70:FF:000045">
    <property type="entry name" value="2-isopropylmalate synthase"/>
    <property type="match status" value="1"/>
</dbReference>
<dbReference type="InterPro" id="IPR036230">
    <property type="entry name" value="LeuA_allosteric_dom_sf"/>
</dbReference>
<comment type="caution">
    <text evidence="13">The sequence shown here is derived from an EMBL/GenBank/DDBJ whole genome shotgun (WGS) entry which is preliminary data.</text>
</comment>
<evidence type="ECO:0000256" key="10">
    <source>
        <dbReference type="HAMAP-Rule" id="MF_00572"/>
    </source>
</evidence>
<gene>
    <name evidence="10" type="primary">leuA</name>
    <name evidence="13" type="ORF">FHR38_003157</name>
</gene>
<dbReference type="PANTHER" id="PTHR46911">
    <property type="match status" value="1"/>
</dbReference>
<feature type="binding site" evidence="10">
    <location>
        <position position="345"/>
    </location>
    <ligand>
        <name>Mg(2+)</name>
        <dbReference type="ChEBI" id="CHEBI:18420"/>
    </ligand>
</feature>
<evidence type="ECO:0000256" key="2">
    <source>
        <dbReference type="ARBA" id="ARBA00004689"/>
    </source>
</evidence>
<dbReference type="Pfam" id="PF22615">
    <property type="entry name" value="IPMS_D2"/>
    <property type="match status" value="1"/>
</dbReference>
<dbReference type="PROSITE" id="PS00815">
    <property type="entry name" value="AIPM_HOMOCIT_SYNTH_1"/>
    <property type="match status" value="1"/>
</dbReference>
<dbReference type="InterPro" id="IPR013785">
    <property type="entry name" value="Aldolase_TIM"/>
</dbReference>
<evidence type="ECO:0000259" key="12">
    <source>
        <dbReference type="PROSITE" id="PS50991"/>
    </source>
</evidence>
<dbReference type="Gene3D" id="3.30.160.270">
    <property type="match status" value="1"/>
</dbReference>
<evidence type="ECO:0000256" key="5">
    <source>
        <dbReference type="ARBA" id="ARBA00022430"/>
    </source>
</evidence>
<feature type="region of interest" description="Disordered" evidence="11">
    <location>
        <begin position="1"/>
        <end position="64"/>
    </location>
</feature>
<accession>A0A7W7SR44</accession>
<keyword evidence="10" id="KW-0460">Magnesium</keyword>
<comment type="function">
    <text evidence="10">Catalyzes the condensation of the acetyl group of acetyl-CoA with 3-methyl-2-oxobutanoate (2-ketoisovalerate) to form 3-carboxy-3-hydroxy-4-methylpentanoate (2-isopropylmalate).</text>
</comment>
<comment type="subunit">
    <text evidence="10">Homodimer.</text>
</comment>
<dbReference type="SUPFAM" id="SSF89000">
    <property type="entry name" value="post-HMGL domain-like"/>
    <property type="match status" value="1"/>
</dbReference>
<dbReference type="InterPro" id="IPR013709">
    <property type="entry name" value="2-isopropylmalate_synth_dimer"/>
</dbReference>
<evidence type="ECO:0000256" key="4">
    <source>
        <dbReference type="ARBA" id="ARBA00012973"/>
    </source>
</evidence>
<feature type="domain" description="Pyruvate carboxyltransferase" evidence="12">
    <location>
        <begin position="95"/>
        <end position="370"/>
    </location>
</feature>
<dbReference type="InterPro" id="IPR054692">
    <property type="entry name" value="LeuA-like_post-cat"/>
</dbReference>
<evidence type="ECO:0000256" key="7">
    <source>
        <dbReference type="ARBA" id="ARBA00022679"/>
    </source>
</evidence>
<dbReference type="CDD" id="cd07942">
    <property type="entry name" value="DRE_TIM_LeuA"/>
    <property type="match status" value="1"/>
</dbReference>
<dbReference type="AlphaFoldDB" id="A0A7W7SR44"/>
<dbReference type="Proteomes" id="UP000578819">
    <property type="component" value="Unassembled WGS sequence"/>
</dbReference>
<protein>
    <recommendedName>
        <fullName evidence="4 10">2-isopropylmalate synthase</fullName>
        <ecNumber evidence="4 10">2.3.3.13</ecNumber>
    </recommendedName>
    <alternativeName>
        <fullName evidence="10">Alpha-IPM synthase</fullName>
    </alternativeName>
    <alternativeName>
        <fullName evidence="10">Alpha-isopropylmalate synthase</fullName>
    </alternativeName>
</protein>
<keyword evidence="10" id="KW-0963">Cytoplasm</keyword>
<sequence length="627" mass="68972">MIMGDLHMAHPAASTAAEPTTPATPATPVETTTPVENTRPAESTAAAATVTTGTDPIARQQSSHMPYQRYQPYHRQFPVDLPDRQWPSRRVESAPRWCAVDLRDGNQALIDPMSPERKRRMFQLLVQMGYKEIEVGFPSASQTDYDFVRQLIEQDMIPDDVTIQVLTQCREHLIERTFEALRGAKRAIVHFYNSTSTLQRRVVFGLDKDGITDIATQGARLCQKYAEIHTPDTDIYYEYSPESYTGTELDYALEVCSAVIDVIAPTPDRPLIINLPATVEMAMPNVYADSIEWMNRRLPRRDSIILSLHPHNDRGTGVAAAELGLLAGADRIEGCLFGNGERTGNVDLVTLGMNLFSHGIDPQIDFSGIDEIRRTVEYCNQLPVHERHPYAGDLVFTAFSGSHQDAIKKGFDALAADAAAAGVPVDEYAWEVPYLPIDPKDLGRTYEAVIRVNSQSGKGGVAYIMKAEHQLDLPRRLQIEFSGVVQQLTDAAGGEVEPGRMWEIFAGEYLVDHQADPRVSLVGYTTATIEDKVEISAELDFAGERRSLAAVGNGPIDAYVNTLHTLGVQVRVLDYAEHAMSSGGDARAAAYVECEVDGRTVWGVGLDANIVTASVRAVTSAVNRVRG</sequence>
<comment type="pathway">
    <text evidence="2 10">Amino-acid biosynthesis; L-leucine biosynthesis; L-leucine from 3-methyl-2-oxobutanoate: step 1/4.</text>
</comment>
<dbReference type="PROSITE" id="PS50991">
    <property type="entry name" value="PYR_CT"/>
    <property type="match status" value="1"/>
</dbReference>
<feature type="binding site" evidence="10">
    <location>
        <position position="309"/>
    </location>
    <ligand>
        <name>Mg(2+)</name>
        <dbReference type="ChEBI" id="CHEBI:18420"/>
    </ligand>
</feature>
<comment type="catalytic activity">
    <reaction evidence="1 10">
        <text>3-methyl-2-oxobutanoate + acetyl-CoA + H2O = (2S)-2-isopropylmalate + CoA + H(+)</text>
        <dbReference type="Rhea" id="RHEA:21524"/>
        <dbReference type="ChEBI" id="CHEBI:1178"/>
        <dbReference type="ChEBI" id="CHEBI:11851"/>
        <dbReference type="ChEBI" id="CHEBI:15377"/>
        <dbReference type="ChEBI" id="CHEBI:15378"/>
        <dbReference type="ChEBI" id="CHEBI:57287"/>
        <dbReference type="ChEBI" id="CHEBI:57288"/>
        <dbReference type="EC" id="2.3.3.13"/>
    </reaction>
</comment>
<comment type="similarity">
    <text evidence="3 10">Belongs to the alpha-IPM synthase/homocitrate synthase family. LeuA type 2 subfamily.</text>
</comment>